<dbReference type="EMBL" id="CAJNON010001971">
    <property type="protein sequence ID" value="CAF1494652.1"/>
    <property type="molecule type" value="Genomic_DNA"/>
</dbReference>
<reference evidence="2" key="1">
    <citation type="submission" date="2021-02" db="EMBL/GenBank/DDBJ databases">
        <authorList>
            <person name="Nowell W R."/>
        </authorList>
    </citation>
    <scope>NUCLEOTIDE SEQUENCE</scope>
</reference>
<dbReference type="EMBL" id="CAJNOE010000254">
    <property type="protein sequence ID" value="CAF1093266.1"/>
    <property type="molecule type" value="Genomic_DNA"/>
</dbReference>
<dbReference type="Proteomes" id="UP000663868">
    <property type="component" value="Unassembled WGS sequence"/>
</dbReference>
<comment type="caution">
    <text evidence="2">The sequence shown here is derived from an EMBL/GenBank/DDBJ whole genome shotgun (WGS) entry which is preliminary data.</text>
</comment>
<feature type="region of interest" description="Disordered" evidence="1">
    <location>
        <begin position="116"/>
        <end position="139"/>
    </location>
</feature>
<dbReference type="Proteomes" id="UP000663891">
    <property type="component" value="Unassembled WGS sequence"/>
</dbReference>
<evidence type="ECO:0000313" key="6">
    <source>
        <dbReference type="Proteomes" id="UP000663860"/>
    </source>
</evidence>
<evidence type="ECO:0000256" key="1">
    <source>
        <dbReference type="SAM" id="MobiDB-lite"/>
    </source>
</evidence>
<sequence length="169" mass="19634">MTINRGQKEAIKMTLEPYWCAFTDNSNFGVARTILGVFDLCMEFNRNGPSCPVRNAVHFKRVGLVGPELFAVCLDTLQIFYHDEDQWHQYQSARNIRFGRSQQLLQFLDNSVDDEDHENLSQEANDEQDQHDELSEEAEDLSSNSDLFYSQINHMIVDEVPFQMHLVSR</sequence>
<dbReference type="Proteomes" id="UP000663860">
    <property type="component" value="Unassembled WGS sequence"/>
</dbReference>
<name>A0A814NI63_9BILA</name>
<feature type="compositionally biased region" description="Acidic residues" evidence="1">
    <location>
        <begin position="124"/>
        <end position="139"/>
    </location>
</feature>
<proteinExistence type="predicted"/>
<organism evidence="2 6">
    <name type="scientific">Adineta steineri</name>
    <dbReference type="NCBI Taxonomy" id="433720"/>
    <lineage>
        <taxon>Eukaryota</taxon>
        <taxon>Metazoa</taxon>
        <taxon>Spiralia</taxon>
        <taxon>Gnathifera</taxon>
        <taxon>Rotifera</taxon>
        <taxon>Eurotatoria</taxon>
        <taxon>Bdelloidea</taxon>
        <taxon>Adinetida</taxon>
        <taxon>Adinetidae</taxon>
        <taxon>Adineta</taxon>
    </lineage>
</organism>
<dbReference type="AlphaFoldDB" id="A0A814NI63"/>
<gene>
    <name evidence="2" type="ORF">IZO911_LOCUS22619</name>
    <name evidence="5" type="ORF">KXQ929_LOCUS23020</name>
    <name evidence="4" type="ORF">OKA104_LOCUS17424</name>
    <name evidence="3" type="ORF">VCS650_LOCUS41898</name>
</gene>
<accession>A0A814NI63</accession>
<evidence type="ECO:0000313" key="3">
    <source>
        <dbReference type="EMBL" id="CAF1494652.1"/>
    </source>
</evidence>
<dbReference type="EMBL" id="CAJOBB010001797">
    <property type="protein sequence ID" value="CAF3904860.1"/>
    <property type="molecule type" value="Genomic_DNA"/>
</dbReference>
<evidence type="ECO:0000313" key="5">
    <source>
        <dbReference type="EMBL" id="CAF3904860.1"/>
    </source>
</evidence>
<evidence type="ECO:0000313" key="2">
    <source>
        <dbReference type="EMBL" id="CAF1093266.1"/>
    </source>
</evidence>
<protein>
    <submittedName>
        <fullName evidence="2">Uncharacterized protein</fullName>
    </submittedName>
</protein>
<evidence type="ECO:0000313" key="4">
    <source>
        <dbReference type="EMBL" id="CAF3782059.1"/>
    </source>
</evidence>
<dbReference type="OrthoDB" id="10007829at2759"/>
<dbReference type="Proteomes" id="UP000663881">
    <property type="component" value="Unassembled WGS sequence"/>
</dbReference>
<dbReference type="EMBL" id="CAJOAY010001039">
    <property type="protein sequence ID" value="CAF3782059.1"/>
    <property type="molecule type" value="Genomic_DNA"/>
</dbReference>